<keyword evidence="3" id="KW-0732">Signal</keyword>
<dbReference type="Pfam" id="PF01565">
    <property type="entry name" value="FAD_binding_4"/>
    <property type="match status" value="1"/>
</dbReference>
<dbReference type="PROSITE" id="PS51387">
    <property type="entry name" value="FAD_PCMH"/>
    <property type="match status" value="1"/>
</dbReference>
<dbReference type="InterPro" id="IPR036318">
    <property type="entry name" value="FAD-bd_PCMH-like_sf"/>
</dbReference>
<dbReference type="HOGENOM" id="CLU_018354_4_2_1"/>
<dbReference type="eggNOG" id="ENOG502R8I5">
    <property type="taxonomic scope" value="Eukaryota"/>
</dbReference>
<dbReference type="PANTHER" id="PTHR13878">
    <property type="entry name" value="GULONOLACTONE OXIDASE"/>
    <property type="match status" value="1"/>
</dbReference>
<dbReference type="AlphaFoldDB" id="S8BFD2"/>
<keyword evidence="2" id="KW-0560">Oxidoreductase</keyword>
<evidence type="ECO:0000256" key="3">
    <source>
        <dbReference type="SAM" id="SignalP"/>
    </source>
</evidence>
<feature type="signal peptide" evidence="3">
    <location>
        <begin position="1"/>
        <end position="19"/>
    </location>
</feature>
<dbReference type="PhylomeDB" id="S8BFD2"/>
<dbReference type="GO" id="GO:0071949">
    <property type="term" value="F:FAD binding"/>
    <property type="evidence" value="ECO:0007669"/>
    <property type="project" value="InterPro"/>
</dbReference>
<dbReference type="InterPro" id="IPR050432">
    <property type="entry name" value="FAD-linked_Oxidoreductases_BP"/>
</dbReference>
<gene>
    <name evidence="5" type="ORF">PDE_08764</name>
</gene>
<dbReference type="InterPro" id="IPR006094">
    <property type="entry name" value="Oxid_FAD_bind_N"/>
</dbReference>
<dbReference type="GO" id="GO:0016491">
    <property type="term" value="F:oxidoreductase activity"/>
    <property type="evidence" value="ECO:0007669"/>
    <property type="project" value="UniProtKB-KW"/>
</dbReference>
<dbReference type="SUPFAM" id="SSF56176">
    <property type="entry name" value="FAD-binding/transporter-associated domain-like"/>
    <property type="match status" value="1"/>
</dbReference>
<evidence type="ECO:0000259" key="4">
    <source>
        <dbReference type="PROSITE" id="PS51387"/>
    </source>
</evidence>
<feature type="chain" id="PRO_5004561135" description="FAD-binding PCMH-type domain-containing protein" evidence="3">
    <location>
        <begin position="20"/>
        <end position="566"/>
    </location>
</feature>
<dbReference type="Pfam" id="PF08031">
    <property type="entry name" value="BBE"/>
    <property type="match status" value="1"/>
</dbReference>
<organism evidence="5 6">
    <name type="scientific">Penicillium oxalicum (strain 114-2 / CGMCC 5302)</name>
    <name type="common">Penicillium decumbens</name>
    <dbReference type="NCBI Taxonomy" id="933388"/>
    <lineage>
        <taxon>Eukaryota</taxon>
        <taxon>Fungi</taxon>
        <taxon>Dikarya</taxon>
        <taxon>Ascomycota</taxon>
        <taxon>Pezizomycotina</taxon>
        <taxon>Eurotiomycetes</taxon>
        <taxon>Eurotiomycetidae</taxon>
        <taxon>Eurotiales</taxon>
        <taxon>Aspergillaceae</taxon>
        <taxon>Penicillium</taxon>
    </lineage>
</organism>
<evidence type="ECO:0000313" key="5">
    <source>
        <dbReference type="EMBL" id="EPS33802.1"/>
    </source>
</evidence>
<accession>S8BFD2</accession>
<dbReference type="EMBL" id="KB644415">
    <property type="protein sequence ID" value="EPS33802.1"/>
    <property type="molecule type" value="Genomic_DNA"/>
</dbReference>
<dbReference type="PANTHER" id="PTHR13878:SF91">
    <property type="entry name" value="FAD BINDING DOMAIN PROTEIN (AFU_ORTHOLOGUE AFUA_6G12070)-RELATED"/>
    <property type="match status" value="1"/>
</dbReference>
<dbReference type="InterPro" id="IPR016169">
    <property type="entry name" value="FAD-bd_PCMH_sub2"/>
</dbReference>
<evidence type="ECO:0000313" key="6">
    <source>
        <dbReference type="Proteomes" id="UP000019376"/>
    </source>
</evidence>
<protein>
    <recommendedName>
        <fullName evidence="4">FAD-binding PCMH-type domain-containing protein</fullName>
    </recommendedName>
</protein>
<proteinExistence type="inferred from homology"/>
<dbReference type="InterPro" id="IPR012951">
    <property type="entry name" value="BBE"/>
</dbReference>
<dbReference type="STRING" id="933388.S8BFD2"/>
<feature type="domain" description="FAD-binding PCMH-type" evidence="4">
    <location>
        <begin position="114"/>
        <end position="293"/>
    </location>
</feature>
<name>S8BFD2_PENO1</name>
<keyword evidence="6" id="KW-1185">Reference proteome</keyword>
<evidence type="ECO:0000256" key="2">
    <source>
        <dbReference type="ARBA" id="ARBA00023002"/>
    </source>
</evidence>
<dbReference type="Proteomes" id="UP000019376">
    <property type="component" value="Unassembled WGS sequence"/>
</dbReference>
<reference evidence="5 6" key="1">
    <citation type="journal article" date="2013" name="PLoS ONE">
        <title>Genomic and secretomic analyses reveal unique features of the lignocellulolytic enzyme system of Penicillium decumbens.</title>
        <authorList>
            <person name="Liu G."/>
            <person name="Zhang L."/>
            <person name="Wei X."/>
            <person name="Zou G."/>
            <person name="Qin Y."/>
            <person name="Ma L."/>
            <person name="Li J."/>
            <person name="Zheng H."/>
            <person name="Wang S."/>
            <person name="Wang C."/>
            <person name="Xun L."/>
            <person name="Zhao G.-P."/>
            <person name="Zhou Z."/>
            <person name="Qu Y."/>
        </authorList>
    </citation>
    <scope>NUCLEOTIDE SEQUENCE [LARGE SCALE GENOMIC DNA]</scope>
    <source>
        <strain evidence="6">114-2 / CGMCC 5302</strain>
    </source>
</reference>
<comment type="similarity">
    <text evidence="1">Belongs to the oxygen-dependent FAD-linked oxidoreductase family.</text>
</comment>
<evidence type="ECO:0000256" key="1">
    <source>
        <dbReference type="ARBA" id="ARBA00005466"/>
    </source>
</evidence>
<dbReference type="Gene3D" id="3.30.465.10">
    <property type="match status" value="2"/>
</dbReference>
<sequence length="566" mass="61717">MRTVTFLALVFTLCTSVAAVFECRCFPGDACWPPWQQWKDFNASIGGRLISTVPLGSVCHTAGEFSAYNQEACANLIADWGFPATHYRTCTSPMASWFANSSCNPFLPREIPCLNTALQRYTVNVSGVNDVQKTVQFAQKHKIRLVIRNTGHDYLGKSTAPGGLALWMHNLKNTEHLQYRSSSYVGPALRLGAGVQGFEAMAAAHAQNKVILTGNCDSVGVVGGYSQGGGHGQLASWVGLAADQVLEWEVVTAAGEHLTVTPEVYSDLFWALSGGGGGTFAVVMSATVKAYPEVSTASANLTFSGENVAPEVFWDIIRTFVVNITALTDTGAVAIWAVTGDHFSLTPITWPGGSVDHLQAGLASTLKMLQENNLTYAYHIQQFPSFWDCYMAMNPHSNITEAQIGGRLMPRDVIEYDTDGLFMTLRDIVEMGVVVSGVSLNVSRNSVPENAVNPAWRDAAISVVLGTGYNYTSREANVESQSLMTDVLIPLLTDLSPDSGAYLNEADWNQPDWQSTFYGDNYPLLHQIKQEFDPDGVFYARTAVGSEAWIELEDGHLCQFPDPWRD</sequence>
<dbReference type="InterPro" id="IPR016166">
    <property type="entry name" value="FAD-bd_PCMH"/>
</dbReference>
<dbReference type="OrthoDB" id="9983560at2759"/>